<dbReference type="AlphaFoldDB" id="A0AAW2IKL9"/>
<proteinExistence type="predicted"/>
<gene>
    <name evidence="2" type="ORF">Sangu_2938900</name>
</gene>
<dbReference type="EMBL" id="JACGWK010001799">
    <property type="protein sequence ID" value="KAL0282675.1"/>
    <property type="molecule type" value="Genomic_DNA"/>
</dbReference>
<protein>
    <submittedName>
        <fullName evidence="2">Retrovirus-related Pol polyprotein from transposon TNT 1-94</fullName>
    </submittedName>
</protein>
<dbReference type="Pfam" id="PF07727">
    <property type="entry name" value="RVT_2"/>
    <property type="match status" value="1"/>
</dbReference>
<evidence type="ECO:0000313" key="2">
    <source>
        <dbReference type="EMBL" id="KAL0282675.1"/>
    </source>
</evidence>
<dbReference type="PANTHER" id="PTHR11439">
    <property type="entry name" value="GAG-POL-RELATED RETROTRANSPOSON"/>
    <property type="match status" value="1"/>
</dbReference>
<reference evidence="2" key="2">
    <citation type="journal article" date="2024" name="Plant">
        <title>Genomic evolution and insights into agronomic trait innovations of Sesamum species.</title>
        <authorList>
            <person name="Miao H."/>
            <person name="Wang L."/>
            <person name="Qu L."/>
            <person name="Liu H."/>
            <person name="Sun Y."/>
            <person name="Le M."/>
            <person name="Wang Q."/>
            <person name="Wei S."/>
            <person name="Zheng Y."/>
            <person name="Lin W."/>
            <person name="Duan Y."/>
            <person name="Cao H."/>
            <person name="Xiong S."/>
            <person name="Wang X."/>
            <person name="Wei L."/>
            <person name="Li C."/>
            <person name="Ma Q."/>
            <person name="Ju M."/>
            <person name="Zhao R."/>
            <person name="Li G."/>
            <person name="Mu C."/>
            <person name="Tian Q."/>
            <person name="Mei H."/>
            <person name="Zhang T."/>
            <person name="Gao T."/>
            <person name="Zhang H."/>
        </authorList>
    </citation>
    <scope>NUCLEOTIDE SEQUENCE</scope>
    <source>
        <strain evidence="2">G01</strain>
    </source>
</reference>
<evidence type="ECO:0000259" key="1">
    <source>
        <dbReference type="Pfam" id="PF07727"/>
    </source>
</evidence>
<comment type="caution">
    <text evidence="2">The sequence shown here is derived from an EMBL/GenBank/DDBJ whole genome shotgun (WGS) entry which is preliminary data.</text>
</comment>
<organism evidence="2">
    <name type="scientific">Sesamum angustifolium</name>
    <dbReference type="NCBI Taxonomy" id="2727405"/>
    <lineage>
        <taxon>Eukaryota</taxon>
        <taxon>Viridiplantae</taxon>
        <taxon>Streptophyta</taxon>
        <taxon>Embryophyta</taxon>
        <taxon>Tracheophyta</taxon>
        <taxon>Spermatophyta</taxon>
        <taxon>Magnoliopsida</taxon>
        <taxon>eudicotyledons</taxon>
        <taxon>Gunneridae</taxon>
        <taxon>Pentapetalae</taxon>
        <taxon>asterids</taxon>
        <taxon>lamiids</taxon>
        <taxon>Lamiales</taxon>
        <taxon>Pedaliaceae</taxon>
        <taxon>Sesamum</taxon>
    </lineage>
</organism>
<name>A0AAW2IKL9_9LAMI</name>
<dbReference type="InterPro" id="IPR043502">
    <property type="entry name" value="DNA/RNA_pol_sf"/>
</dbReference>
<dbReference type="SUPFAM" id="SSF56672">
    <property type="entry name" value="DNA/RNA polymerases"/>
    <property type="match status" value="1"/>
</dbReference>
<reference evidence="2" key="1">
    <citation type="submission" date="2020-06" db="EMBL/GenBank/DDBJ databases">
        <authorList>
            <person name="Li T."/>
            <person name="Hu X."/>
            <person name="Zhang T."/>
            <person name="Song X."/>
            <person name="Zhang H."/>
            <person name="Dai N."/>
            <person name="Sheng W."/>
            <person name="Hou X."/>
            <person name="Wei L."/>
        </authorList>
    </citation>
    <scope>NUCLEOTIDE SEQUENCE</scope>
    <source>
        <strain evidence="2">G01</strain>
        <tissue evidence="2">Leaf</tissue>
    </source>
</reference>
<dbReference type="PANTHER" id="PTHR11439:SF521">
    <property type="entry name" value="RNA-DIRECTED DNA POLYMERASE"/>
    <property type="match status" value="1"/>
</dbReference>
<sequence>MKIDGTIEKFKERLVIQGFRQRPGIYYFNTYAPVACISTIRLLIALASIHNLVIHQMDVKTAFLNGDLDEEIYMKQPKGFIMPANEHKQVDLTKEFLSATFSMKDMGEADVILGIRIIRENKAISISQSHYIEKVLKKFNCFDCTPVSRPMDPSVKLMPNTREVVFQLEYSKVVGCLMYAMTSTRPDIAYAVGKLSRFTSNPSTHHWQAIRRVLKYLKKAMDYGLSYL</sequence>
<accession>A0AAW2IKL9</accession>
<feature type="domain" description="Reverse transcriptase Ty1/copia-type" evidence="1">
    <location>
        <begin position="8"/>
        <end position="94"/>
    </location>
</feature>
<dbReference type="InterPro" id="IPR013103">
    <property type="entry name" value="RVT_2"/>
</dbReference>